<dbReference type="OrthoDB" id="343875at2759"/>
<dbReference type="PANTHER" id="PTHR14027:SF2">
    <property type="entry name" value="RNA POLYMERASE-ASSOCIATED PROTEIN CTR9 HOMOLOG"/>
    <property type="match status" value="1"/>
</dbReference>
<dbReference type="PROSITE" id="PS50005">
    <property type="entry name" value="TPR"/>
    <property type="match status" value="2"/>
</dbReference>
<dbReference type="InterPro" id="IPR011990">
    <property type="entry name" value="TPR-like_helical_dom_sf"/>
</dbReference>
<keyword evidence="6" id="KW-1185">Reference proteome</keyword>
<dbReference type="InterPro" id="IPR019734">
    <property type="entry name" value="TPR_rpt"/>
</dbReference>
<dbReference type="SMART" id="SM00028">
    <property type="entry name" value="TPR"/>
    <property type="match status" value="10"/>
</dbReference>
<dbReference type="GO" id="GO:0006368">
    <property type="term" value="P:transcription elongation by RNA polymerase II"/>
    <property type="evidence" value="ECO:0007669"/>
    <property type="project" value="TreeGrafter"/>
</dbReference>
<dbReference type="GO" id="GO:0016593">
    <property type="term" value="C:Cdc73/Paf1 complex"/>
    <property type="evidence" value="ECO:0007669"/>
    <property type="project" value="TreeGrafter"/>
</dbReference>
<keyword evidence="1" id="KW-0677">Repeat</keyword>
<proteinExistence type="predicted"/>
<dbReference type="PANTHER" id="PTHR14027">
    <property type="entry name" value="RNA POLYMERASE-ASSOCIATED PROTEIN CTR9"/>
    <property type="match status" value="1"/>
</dbReference>
<reference evidence="5" key="1">
    <citation type="journal article" date="2020" name="Nat. Commun.">
        <title>Large-scale genome sequencing of mycorrhizal fungi provides insights into the early evolution of symbiotic traits.</title>
        <authorList>
            <person name="Miyauchi S."/>
            <person name="Kiss E."/>
            <person name="Kuo A."/>
            <person name="Drula E."/>
            <person name="Kohler A."/>
            <person name="Sanchez-Garcia M."/>
            <person name="Morin E."/>
            <person name="Andreopoulos B."/>
            <person name="Barry K.W."/>
            <person name="Bonito G."/>
            <person name="Buee M."/>
            <person name="Carver A."/>
            <person name="Chen C."/>
            <person name="Cichocki N."/>
            <person name="Clum A."/>
            <person name="Culley D."/>
            <person name="Crous P.W."/>
            <person name="Fauchery L."/>
            <person name="Girlanda M."/>
            <person name="Hayes R.D."/>
            <person name="Keri Z."/>
            <person name="LaButti K."/>
            <person name="Lipzen A."/>
            <person name="Lombard V."/>
            <person name="Magnuson J."/>
            <person name="Maillard F."/>
            <person name="Murat C."/>
            <person name="Nolan M."/>
            <person name="Ohm R.A."/>
            <person name="Pangilinan J."/>
            <person name="Pereira M.F."/>
            <person name="Perotto S."/>
            <person name="Peter M."/>
            <person name="Pfister S."/>
            <person name="Riley R."/>
            <person name="Sitrit Y."/>
            <person name="Stielow J.B."/>
            <person name="Szollosi G."/>
            <person name="Zifcakova L."/>
            <person name="Stursova M."/>
            <person name="Spatafora J.W."/>
            <person name="Tedersoo L."/>
            <person name="Vaario L.M."/>
            <person name="Yamada A."/>
            <person name="Yan M."/>
            <person name="Wang P."/>
            <person name="Xu J."/>
            <person name="Bruns T."/>
            <person name="Baldrian P."/>
            <person name="Vilgalys R."/>
            <person name="Dunand C."/>
            <person name="Henrissat B."/>
            <person name="Grigoriev I.V."/>
            <person name="Hibbett D."/>
            <person name="Nagy L.G."/>
            <person name="Martin F.M."/>
        </authorList>
    </citation>
    <scope>NUCLEOTIDE SEQUENCE</scope>
    <source>
        <strain evidence="5">UP504</strain>
    </source>
</reference>
<feature type="repeat" description="TPR" evidence="3">
    <location>
        <begin position="150"/>
        <end position="183"/>
    </location>
</feature>
<feature type="repeat" description="TPR" evidence="3">
    <location>
        <begin position="184"/>
        <end position="217"/>
    </location>
</feature>
<gene>
    <name evidence="5" type="ORF">BS47DRAFT_1338316</name>
</gene>
<evidence type="ECO:0000256" key="3">
    <source>
        <dbReference type="PROSITE-ProRule" id="PRU00339"/>
    </source>
</evidence>
<feature type="region of interest" description="Disordered" evidence="4">
    <location>
        <begin position="985"/>
        <end position="1108"/>
    </location>
</feature>
<dbReference type="Pfam" id="PF13432">
    <property type="entry name" value="TPR_16"/>
    <property type="match status" value="1"/>
</dbReference>
<dbReference type="Gene3D" id="1.25.40.10">
    <property type="entry name" value="Tetratricopeptide repeat domain"/>
    <property type="match status" value="3"/>
</dbReference>
<organism evidence="5 6">
    <name type="scientific">Hydnum rufescens UP504</name>
    <dbReference type="NCBI Taxonomy" id="1448309"/>
    <lineage>
        <taxon>Eukaryota</taxon>
        <taxon>Fungi</taxon>
        <taxon>Dikarya</taxon>
        <taxon>Basidiomycota</taxon>
        <taxon>Agaricomycotina</taxon>
        <taxon>Agaricomycetes</taxon>
        <taxon>Cantharellales</taxon>
        <taxon>Hydnaceae</taxon>
        <taxon>Hydnum</taxon>
    </lineage>
</organism>
<dbReference type="AlphaFoldDB" id="A0A9P6B611"/>
<dbReference type="Pfam" id="PF14559">
    <property type="entry name" value="TPR_19"/>
    <property type="match status" value="1"/>
</dbReference>
<name>A0A9P6B611_9AGAM</name>
<accession>A0A9P6B611</accession>
<dbReference type="InterPro" id="IPR031101">
    <property type="entry name" value="Ctr9"/>
</dbReference>
<evidence type="ECO:0000313" key="6">
    <source>
        <dbReference type="Proteomes" id="UP000886523"/>
    </source>
</evidence>
<dbReference type="Pfam" id="PF13174">
    <property type="entry name" value="TPR_6"/>
    <property type="match status" value="1"/>
</dbReference>
<evidence type="ECO:0000256" key="1">
    <source>
        <dbReference type="ARBA" id="ARBA00022737"/>
    </source>
</evidence>
<evidence type="ECO:0000256" key="4">
    <source>
        <dbReference type="SAM" id="MobiDB-lite"/>
    </source>
</evidence>
<sequence length="1108" mass="123614">MVDPDRPLDIHFSSGEIITIDLANLDPEPGTSVVELLREGECHVKAWVKLAVEYWKLGLLQPATDVAAAAVEHFQQKEDDASLPRVYSLLANLQLERARSAPKMIMSDSRSDVLTSLSPKSHYYQQAAQHMNQTEMAARELSKDDWRTQAVIYLTRGNYLLSMRQVDDALSAFDQVLNLQPTNIPALLGKARIFYTRRQHRDALKVFQRALTLKPNATPDPRIGIGLCLWALGNRDKARAAWARSLEVNPNEWASQLLLGLEALNASRESSRSDQERAELYRSGLTRVQTVFKMNKFNASSANALSDFFLRKGDSNTALKLAERTIQYADTLAVLADGHLRAARVGHASGKFDDARRHYASAVEGSPKHLLANIGMAQMQIQDDEILAAIHNLDSLISQSQTDISCLEALIILASLHSYARPVLSAADAVTEKLRAKELYDRVLKVLDSPSFVTESSKQHQSSRSLKSVMHLGDDVDMYVEIAALWQRDNLERTGKALKDAVRVNNAKAKSASASPSNISTPKLLNNLAAVRHIEGSFAEARALYEEALPSALAEGTVDSEASSVTILYNLARVYEDLAENNMARDAYLKLLARHPEYVDAKARLAVMRMEEKRYDEAHSLIKQALASGDKNPEIRAFYIYLLCHTGQMKPAKAFTFNVLKDDGHDVYALCAAGRLSYQEARESRDPSPAATTARKENFLKAANIFVKALNIDPSCAIAAQGLAIIIAEDSLGSWAPGQAADDSQFKMRNAQNARQALDILAKVRESLSDGSVYVNMGHCHFVREEYDKAIENYETASRRFYHGQNVSVLTYLSRTWFAKATKAGSFSAMKQALKFCQTSLHIQPNDKAVLYNLAMIEQKAGELIFSLAPDKRTLADLQMGIDHAVHAQKLFASLASDIAKPLPYSQDIAQQRYKYGDTMLRRSVEHVASQKAYEAEVKTRLDAARKLRQEEKEKQDAAQKALLILDQKHAEEVAERRRILRAEAESWASRAKEESEEEEEKRADKARKAAARKAKQEANPSGDEAAEGKKEKKRRRIKIKKEKHTGEEAEAVFSQDEAMDETPDGADRPKKIRTKKRIVDDDEDALAPSAKRKKIKSKEIISSDEDM</sequence>
<evidence type="ECO:0000256" key="2">
    <source>
        <dbReference type="ARBA" id="ARBA00022803"/>
    </source>
</evidence>
<feature type="compositionally biased region" description="Basic residues" evidence="4">
    <location>
        <begin position="1032"/>
        <end position="1044"/>
    </location>
</feature>
<protein>
    <submittedName>
        <fullName evidence="5">Uncharacterized protein</fullName>
    </submittedName>
</protein>
<dbReference type="SUPFAM" id="SSF48452">
    <property type="entry name" value="TPR-like"/>
    <property type="match status" value="3"/>
</dbReference>
<dbReference type="Proteomes" id="UP000886523">
    <property type="component" value="Unassembled WGS sequence"/>
</dbReference>
<evidence type="ECO:0000313" key="5">
    <source>
        <dbReference type="EMBL" id="KAF9518383.1"/>
    </source>
</evidence>
<dbReference type="GO" id="GO:0006355">
    <property type="term" value="P:regulation of DNA-templated transcription"/>
    <property type="evidence" value="ECO:0007669"/>
    <property type="project" value="InterPro"/>
</dbReference>
<keyword evidence="2 3" id="KW-0802">TPR repeat</keyword>
<dbReference type="EMBL" id="MU128925">
    <property type="protein sequence ID" value="KAF9518383.1"/>
    <property type="molecule type" value="Genomic_DNA"/>
</dbReference>
<comment type="caution">
    <text evidence="5">The sequence shown here is derived from an EMBL/GenBank/DDBJ whole genome shotgun (WGS) entry which is preliminary data.</text>
</comment>
<dbReference type="GO" id="GO:0000993">
    <property type="term" value="F:RNA polymerase II complex binding"/>
    <property type="evidence" value="ECO:0007669"/>
    <property type="project" value="TreeGrafter"/>
</dbReference>